<dbReference type="PROSITE" id="PS50893">
    <property type="entry name" value="ABC_TRANSPORTER_2"/>
    <property type="match status" value="1"/>
</dbReference>
<evidence type="ECO:0000256" key="4">
    <source>
        <dbReference type="ARBA" id="ARBA00022840"/>
    </source>
</evidence>
<reference evidence="6 7" key="1">
    <citation type="submission" date="2019-08" db="EMBL/GenBank/DDBJ databases">
        <title>In-depth cultivation of the pig gut microbiome towards novel bacterial diversity and tailored functional studies.</title>
        <authorList>
            <person name="Wylensek D."/>
            <person name="Hitch T.C.A."/>
            <person name="Clavel T."/>
        </authorList>
    </citation>
    <scope>NUCLEOTIDE SEQUENCE [LARGE SCALE GENOMIC DNA]</scope>
    <source>
        <strain evidence="6 7">WCA-380-WT-2B</strain>
    </source>
</reference>
<evidence type="ECO:0000256" key="3">
    <source>
        <dbReference type="ARBA" id="ARBA00022741"/>
    </source>
</evidence>
<dbReference type="CDD" id="cd03257">
    <property type="entry name" value="ABC_NikE_OppD_transporters"/>
    <property type="match status" value="1"/>
</dbReference>
<dbReference type="PANTHER" id="PTHR43776">
    <property type="entry name" value="TRANSPORT ATP-BINDING PROTEIN"/>
    <property type="match status" value="1"/>
</dbReference>
<dbReference type="InterPro" id="IPR003439">
    <property type="entry name" value="ABC_transporter-like_ATP-bd"/>
</dbReference>
<evidence type="ECO:0000313" key="6">
    <source>
        <dbReference type="EMBL" id="MSS77121.1"/>
    </source>
</evidence>
<dbReference type="FunFam" id="3.40.50.300:FF:000016">
    <property type="entry name" value="Oligopeptide ABC transporter ATP-binding component"/>
    <property type="match status" value="1"/>
</dbReference>
<dbReference type="Gene3D" id="3.40.50.300">
    <property type="entry name" value="P-loop containing nucleotide triphosphate hydrolases"/>
    <property type="match status" value="1"/>
</dbReference>
<keyword evidence="3" id="KW-0547">Nucleotide-binding</keyword>
<organism evidence="6 7">
    <name type="scientific">Anaerococcus porci</name>
    <dbReference type="NCBI Taxonomy" id="2652269"/>
    <lineage>
        <taxon>Bacteria</taxon>
        <taxon>Bacillati</taxon>
        <taxon>Bacillota</taxon>
        <taxon>Tissierellia</taxon>
        <taxon>Tissierellales</taxon>
        <taxon>Peptoniphilaceae</taxon>
        <taxon>Anaerococcus</taxon>
    </lineage>
</organism>
<dbReference type="Pfam" id="PF08352">
    <property type="entry name" value="oligo_HPY"/>
    <property type="match status" value="1"/>
</dbReference>
<dbReference type="Proteomes" id="UP000441925">
    <property type="component" value="Unassembled WGS sequence"/>
</dbReference>
<dbReference type="PANTHER" id="PTHR43776:SF8">
    <property type="entry name" value="ABC TRANSPORTER, ATP-BINDING PROTEIN"/>
    <property type="match status" value="1"/>
</dbReference>
<dbReference type="InterPro" id="IPR050319">
    <property type="entry name" value="ABC_transp_ATP-bind"/>
</dbReference>
<protein>
    <submittedName>
        <fullName evidence="6">Dipeptide ABC transporter ATP-binding protein</fullName>
    </submittedName>
</protein>
<keyword evidence="2" id="KW-0813">Transport</keyword>
<dbReference type="PROSITE" id="PS00211">
    <property type="entry name" value="ABC_TRANSPORTER_1"/>
    <property type="match status" value="1"/>
</dbReference>
<dbReference type="GO" id="GO:0015833">
    <property type="term" value="P:peptide transport"/>
    <property type="evidence" value="ECO:0007669"/>
    <property type="project" value="InterPro"/>
</dbReference>
<sequence>MENKKPILEVRNVKKYFPITGGFIRHNVGDVKAVDGVSFDLYPGETLGIVGESGCGKSTLARAILGLYEGVEGSVKYKGKELVGMDKDERRKLSTDLQMIFQDPYSSLNPRMTAGQIVAEPLSNNGLYKDKEDMREKVINTIEECGLAGYHATRYPHEFSGGQRQRIGIARSLVLNPKIVICDEAVSALDVSIQAQIINLLMNLQDERGLSYIFISHDLSVVEHISTRVGVMYLGNFVEMGSKEKLYENPLHPYTQALLSAAPVADPSAVVERQILEGDLPSPANPPKGCKFHTRCPYAQEKCVKDAPQLLDIGENHSVACHYVNNLKPRTLKSSTNEVTIKE</sequence>
<keyword evidence="4 6" id="KW-0067">ATP-binding</keyword>
<evidence type="ECO:0000256" key="2">
    <source>
        <dbReference type="ARBA" id="ARBA00022448"/>
    </source>
</evidence>
<evidence type="ECO:0000259" key="5">
    <source>
        <dbReference type="PROSITE" id="PS50893"/>
    </source>
</evidence>
<dbReference type="SUPFAM" id="SSF52540">
    <property type="entry name" value="P-loop containing nucleoside triphosphate hydrolases"/>
    <property type="match status" value="1"/>
</dbReference>
<dbReference type="Pfam" id="PF00005">
    <property type="entry name" value="ABC_tran"/>
    <property type="match status" value="1"/>
</dbReference>
<dbReference type="InterPro" id="IPR003593">
    <property type="entry name" value="AAA+_ATPase"/>
</dbReference>
<dbReference type="GO" id="GO:0005524">
    <property type="term" value="F:ATP binding"/>
    <property type="evidence" value="ECO:0007669"/>
    <property type="project" value="UniProtKB-KW"/>
</dbReference>
<dbReference type="InterPro" id="IPR017871">
    <property type="entry name" value="ABC_transporter-like_CS"/>
</dbReference>
<dbReference type="EMBL" id="VULQ01000002">
    <property type="protein sequence ID" value="MSS77121.1"/>
    <property type="molecule type" value="Genomic_DNA"/>
</dbReference>
<dbReference type="GO" id="GO:0016887">
    <property type="term" value="F:ATP hydrolysis activity"/>
    <property type="evidence" value="ECO:0007669"/>
    <property type="project" value="InterPro"/>
</dbReference>
<dbReference type="NCBIfam" id="NF008453">
    <property type="entry name" value="PRK11308.1"/>
    <property type="match status" value="1"/>
</dbReference>
<dbReference type="GO" id="GO:0055085">
    <property type="term" value="P:transmembrane transport"/>
    <property type="evidence" value="ECO:0007669"/>
    <property type="project" value="UniProtKB-ARBA"/>
</dbReference>
<dbReference type="InterPro" id="IPR013563">
    <property type="entry name" value="Oligopep_ABC_C"/>
</dbReference>
<gene>
    <name evidence="6" type="ORF">FYJ26_01545</name>
</gene>
<name>A0A6N7VE28_9FIRM</name>
<evidence type="ECO:0000256" key="1">
    <source>
        <dbReference type="ARBA" id="ARBA00005417"/>
    </source>
</evidence>
<evidence type="ECO:0000313" key="7">
    <source>
        <dbReference type="Proteomes" id="UP000441925"/>
    </source>
</evidence>
<dbReference type="AlphaFoldDB" id="A0A6N7VE28"/>
<proteinExistence type="inferred from homology"/>
<dbReference type="RefSeq" id="WP_154538974.1">
    <property type="nucleotide sequence ID" value="NZ_VULQ01000002.1"/>
</dbReference>
<dbReference type="InterPro" id="IPR027417">
    <property type="entry name" value="P-loop_NTPase"/>
</dbReference>
<comment type="similarity">
    <text evidence="1">Belongs to the ABC transporter superfamily.</text>
</comment>
<accession>A0A6N7VE28</accession>
<comment type="caution">
    <text evidence="6">The sequence shown here is derived from an EMBL/GenBank/DDBJ whole genome shotgun (WGS) entry which is preliminary data.</text>
</comment>
<keyword evidence="7" id="KW-1185">Reference proteome</keyword>
<feature type="domain" description="ABC transporter" evidence="5">
    <location>
        <begin position="8"/>
        <end position="259"/>
    </location>
</feature>
<dbReference type="NCBIfam" id="TIGR01727">
    <property type="entry name" value="oligo_HPY"/>
    <property type="match status" value="1"/>
</dbReference>
<dbReference type="SMART" id="SM00382">
    <property type="entry name" value="AAA"/>
    <property type="match status" value="1"/>
</dbReference>